<protein>
    <submittedName>
        <fullName evidence="1">Uncharacterized protein</fullName>
    </submittedName>
</protein>
<accession>A0A392VXG6</accession>
<comment type="caution">
    <text evidence="1">The sequence shown here is derived from an EMBL/GenBank/DDBJ whole genome shotgun (WGS) entry which is preliminary data.</text>
</comment>
<feature type="non-terminal residue" evidence="1">
    <location>
        <position position="1"/>
    </location>
</feature>
<dbReference type="Proteomes" id="UP000265520">
    <property type="component" value="Unassembled WGS sequence"/>
</dbReference>
<name>A0A392VXG6_9FABA</name>
<dbReference type="AlphaFoldDB" id="A0A392VXG6"/>
<keyword evidence="2" id="KW-1185">Reference proteome</keyword>
<sequence length="51" mass="5706">LDLQWLKIQWFIITNLGLKLNLALTVTPRPSRTLRLPISPSRGAIPSNAPN</sequence>
<reference evidence="1 2" key="1">
    <citation type="journal article" date="2018" name="Front. Plant Sci.">
        <title>Red Clover (Trifolium pratense) and Zigzag Clover (T. medium) - A Picture of Genomic Similarities and Differences.</title>
        <authorList>
            <person name="Dluhosova J."/>
            <person name="Istvanek J."/>
            <person name="Nedelnik J."/>
            <person name="Repkova J."/>
        </authorList>
    </citation>
    <scope>NUCLEOTIDE SEQUENCE [LARGE SCALE GENOMIC DNA]</scope>
    <source>
        <strain evidence="2">cv. 10/8</strain>
        <tissue evidence="1">Leaf</tissue>
    </source>
</reference>
<organism evidence="1 2">
    <name type="scientific">Trifolium medium</name>
    <dbReference type="NCBI Taxonomy" id="97028"/>
    <lineage>
        <taxon>Eukaryota</taxon>
        <taxon>Viridiplantae</taxon>
        <taxon>Streptophyta</taxon>
        <taxon>Embryophyta</taxon>
        <taxon>Tracheophyta</taxon>
        <taxon>Spermatophyta</taxon>
        <taxon>Magnoliopsida</taxon>
        <taxon>eudicotyledons</taxon>
        <taxon>Gunneridae</taxon>
        <taxon>Pentapetalae</taxon>
        <taxon>rosids</taxon>
        <taxon>fabids</taxon>
        <taxon>Fabales</taxon>
        <taxon>Fabaceae</taxon>
        <taxon>Papilionoideae</taxon>
        <taxon>50 kb inversion clade</taxon>
        <taxon>NPAAA clade</taxon>
        <taxon>Hologalegina</taxon>
        <taxon>IRL clade</taxon>
        <taxon>Trifolieae</taxon>
        <taxon>Trifolium</taxon>
    </lineage>
</organism>
<evidence type="ECO:0000313" key="1">
    <source>
        <dbReference type="EMBL" id="MCI92169.1"/>
    </source>
</evidence>
<evidence type="ECO:0000313" key="2">
    <source>
        <dbReference type="Proteomes" id="UP000265520"/>
    </source>
</evidence>
<dbReference type="EMBL" id="LXQA011292843">
    <property type="protein sequence ID" value="MCI92169.1"/>
    <property type="molecule type" value="Genomic_DNA"/>
</dbReference>
<proteinExistence type="predicted"/>